<keyword evidence="1" id="KW-0443">Lipid metabolism</keyword>
<dbReference type="EMBL" id="JASCZI010000015">
    <property type="protein sequence ID" value="MED6106725.1"/>
    <property type="molecule type" value="Genomic_DNA"/>
</dbReference>
<keyword evidence="1" id="KW-0444">Lipid biosynthesis</keyword>
<dbReference type="PANTHER" id="PTHR11011">
    <property type="entry name" value="MALE STERILITY PROTEIN 2-RELATED"/>
    <property type="match status" value="1"/>
</dbReference>
<evidence type="ECO:0000256" key="1">
    <source>
        <dbReference type="RuleBase" id="RU363097"/>
    </source>
</evidence>
<accession>A0ABU6Q4K5</accession>
<dbReference type="EC" id="1.2.1.84" evidence="1"/>
<keyword evidence="4" id="KW-1185">Reference proteome</keyword>
<evidence type="ECO:0000313" key="4">
    <source>
        <dbReference type="Proteomes" id="UP001341840"/>
    </source>
</evidence>
<proteinExistence type="inferred from homology"/>
<dbReference type="Proteomes" id="UP001341840">
    <property type="component" value="Unassembled WGS sequence"/>
</dbReference>
<evidence type="ECO:0000313" key="3">
    <source>
        <dbReference type="EMBL" id="MED6106725.1"/>
    </source>
</evidence>
<evidence type="ECO:0000259" key="2">
    <source>
        <dbReference type="Pfam" id="PF07993"/>
    </source>
</evidence>
<gene>
    <name evidence="3" type="ORF">PIB30_007048</name>
</gene>
<comment type="similarity">
    <text evidence="1">Belongs to the fatty acyl-CoA reductase family.</text>
</comment>
<comment type="caution">
    <text evidence="3">The sequence shown here is derived from an EMBL/GenBank/DDBJ whole genome shotgun (WGS) entry which is preliminary data.</text>
</comment>
<name>A0ABU6Q4K5_9FABA</name>
<comment type="catalytic activity">
    <reaction evidence="1">
        <text>a long-chain fatty acyl-CoA + 2 NADPH + 2 H(+) = a long-chain primary fatty alcohol + 2 NADP(+) + CoA</text>
        <dbReference type="Rhea" id="RHEA:52716"/>
        <dbReference type="ChEBI" id="CHEBI:15378"/>
        <dbReference type="ChEBI" id="CHEBI:57287"/>
        <dbReference type="ChEBI" id="CHEBI:57783"/>
        <dbReference type="ChEBI" id="CHEBI:58349"/>
        <dbReference type="ChEBI" id="CHEBI:77396"/>
        <dbReference type="ChEBI" id="CHEBI:83139"/>
        <dbReference type="EC" id="1.2.1.84"/>
    </reaction>
</comment>
<dbReference type="CDD" id="cd05236">
    <property type="entry name" value="FAR-N_SDR_e"/>
    <property type="match status" value="1"/>
</dbReference>
<organism evidence="3 4">
    <name type="scientific">Stylosanthes scabra</name>
    <dbReference type="NCBI Taxonomy" id="79078"/>
    <lineage>
        <taxon>Eukaryota</taxon>
        <taxon>Viridiplantae</taxon>
        <taxon>Streptophyta</taxon>
        <taxon>Embryophyta</taxon>
        <taxon>Tracheophyta</taxon>
        <taxon>Spermatophyta</taxon>
        <taxon>Magnoliopsida</taxon>
        <taxon>eudicotyledons</taxon>
        <taxon>Gunneridae</taxon>
        <taxon>Pentapetalae</taxon>
        <taxon>rosids</taxon>
        <taxon>fabids</taxon>
        <taxon>Fabales</taxon>
        <taxon>Fabaceae</taxon>
        <taxon>Papilionoideae</taxon>
        <taxon>50 kb inversion clade</taxon>
        <taxon>dalbergioids sensu lato</taxon>
        <taxon>Dalbergieae</taxon>
        <taxon>Pterocarpus clade</taxon>
        <taxon>Stylosanthes</taxon>
    </lineage>
</organism>
<keyword evidence="1" id="KW-0521">NADP</keyword>
<reference evidence="3 4" key="1">
    <citation type="journal article" date="2023" name="Plants (Basel)">
        <title>Bridging the Gap: Combining Genomics and Transcriptomics Approaches to Understand Stylosanthes scabra, an Orphan Legume from the Brazilian Caatinga.</title>
        <authorList>
            <person name="Ferreira-Neto J.R.C."/>
            <person name="da Silva M.D."/>
            <person name="Binneck E."/>
            <person name="de Melo N.F."/>
            <person name="da Silva R.H."/>
            <person name="de Melo A.L.T.M."/>
            <person name="Pandolfi V."/>
            <person name="Bustamante F.O."/>
            <person name="Brasileiro-Vidal A.C."/>
            <person name="Benko-Iseppon A.M."/>
        </authorList>
    </citation>
    <scope>NUCLEOTIDE SEQUENCE [LARGE SCALE GENOMIC DNA]</scope>
    <source>
        <tissue evidence="3">Leaves</tissue>
    </source>
</reference>
<dbReference type="InterPro" id="IPR036291">
    <property type="entry name" value="NAD(P)-bd_dom_sf"/>
</dbReference>
<feature type="domain" description="Thioester reductase (TE)" evidence="2">
    <location>
        <begin position="17"/>
        <end position="280"/>
    </location>
</feature>
<protein>
    <recommendedName>
        <fullName evidence="1">Fatty acyl-CoA reductase</fullName>
        <ecNumber evidence="1">1.2.1.84</ecNumber>
    </recommendedName>
</protein>
<sequence>MELGSIIEFLEGKTIFVTGATGFLAKVFVEKILRVQPNIKKLYLLVRADDSESATHRLHNEIIGKELFRLLEEKPGPNFKSFVSDKLAAVPGDISQENLNLKNSIFEEEIYNQTDIIVNVAGTTRFDERYNVALATNTLGVKNVLDFAKKCIKLKVLVHTSTAYVSGERQGLVLEDPHKLGVSLNGVMGLDIDMEKKVIEESLNRLRKKGATENDIKIAMQDLGIKRATKYGWPNAYVFTKAMAEMLLGHLKGDIPLCIIRPTIIVSTYKEPFPGWIESAK</sequence>
<dbReference type="Pfam" id="PF07993">
    <property type="entry name" value="NAD_binding_4"/>
    <property type="match status" value="1"/>
</dbReference>
<dbReference type="InterPro" id="IPR013120">
    <property type="entry name" value="FAR_NAD-bd"/>
</dbReference>
<dbReference type="SUPFAM" id="SSF51735">
    <property type="entry name" value="NAD(P)-binding Rossmann-fold domains"/>
    <property type="match status" value="1"/>
</dbReference>
<dbReference type="PANTHER" id="PTHR11011:SF108">
    <property type="entry name" value="FATTY ACYL-COA REDUCTASE"/>
    <property type="match status" value="1"/>
</dbReference>
<comment type="function">
    <text evidence="1">Catalyzes the reduction of fatty acyl-CoA to fatty alcohols.</text>
</comment>
<dbReference type="InterPro" id="IPR026055">
    <property type="entry name" value="FAR"/>
</dbReference>
<keyword evidence="1" id="KW-0560">Oxidoreductase</keyword>
<dbReference type="Gene3D" id="3.40.50.720">
    <property type="entry name" value="NAD(P)-binding Rossmann-like Domain"/>
    <property type="match status" value="1"/>
</dbReference>